<dbReference type="CDD" id="cd00408">
    <property type="entry name" value="DHDPS-like"/>
    <property type="match status" value="1"/>
</dbReference>
<feature type="active site" description="Proton donor/acceptor" evidence="12">
    <location>
        <position position="141"/>
    </location>
</feature>
<evidence type="ECO:0000256" key="9">
    <source>
        <dbReference type="ARBA" id="ARBA00023277"/>
    </source>
</evidence>
<dbReference type="PIRSF" id="PIRSF001365">
    <property type="entry name" value="DHDPS"/>
    <property type="match status" value="1"/>
</dbReference>
<evidence type="ECO:0000256" key="1">
    <source>
        <dbReference type="ARBA" id="ARBA00004496"/>
    </source>
</evidence>
<proteinExistence type="inferred from homology"/>
<dbReference type="PANTHER" id="PTHR12128">
    <property type="entry name" value="DIHYDRODIPICOLINATE SYNTHASE"/>
    <property type="match status" value="1"/>
</dbReference>
<reference evidence="15" key="1">
    <citation type="submission" date="2022-01" db="EMBL/GenBank/DDBJ databases">
        <authorList>
            <person name="King R."/>
        </authorList>
    </citation>
    <scope>NUCLEOTIDE SEQUENCE</scope>
</reference>
<comment type="similarity">
    <text evidence="3">Belongs to the DapA family. NanA subfamily.</text>
</comment>
<dbReference type="InterPro" id="IPR013785">
    <property type="entry name" value="Aldolase_TIM"/>
</dbReference>
<evidence type="ECO:0000256" key="10">
    <source>
        <dbReference type="ARBA" id="ARBA00044906"/>
    </source>
</evidence>
<organism evidence="15 16">
    <name type="scientific">Ceutorhynchus assimilis</name>
    <name type="common">cabbage seed weevil</name>
    <dbReference type="NCBI Taxonomy" id="467358"/>
    <lineage>
        <taxon>Eukaryota</taxon>
        <taxon>Metazoa</taxon>
        <taxon>Ecdysozoa</taxon>
        <taxon>Arthropoda</taxon>
        <taxon>Hexapoda</taxon>
        <taxon>Insecta</taxon>
        <taxon>Pterygota</taxon>
        <taxon>Neoptera</taxon>
        <taxon>Endopterygota</taxon>
        <taxon>Coleoptera</taxon>
        <taxon>Polyphaga</taxon>
        <taxon>Cucujiformia</taxon>
        <taxon>Curculionidae</taxon>
        <taxon>Ceutorhynchinae</taxon>
        <taxon>Ceutorhynchus</taxon>
    </lineage>
</organism>
<evidence type="ECO:0000256" key="5">
    <source>
        <dbReference type="ARBA" id="ARBA00012911"/>
    </source>
</evidence>
<evidence type="ECO:0000256" key="2">
    <source>
        <dbReference type="ARBA" id="ARBA00004878"/>
    </source>
</evidence>
<dbReference type="GO" id="GO:0008747">
    <property type="term" value="F:N-acetylneuraminate lyase activity"/>
    <property type="evidence" value="ECO:0007669"/>
    <property type="project" value="UniProtKB-EC"/>
</dbReference>
<evidence type="ECO:0000256" key="3">
    <source>
        <dbReference type="ARBA" id="ARBA00006324"/>
    </source>
</evidence>
<keyword evidence="6" id="KW-0963">Cytoplasm</keyword>
<keyword evidence="7 11" id="KW-0456">Lyase</keyword>
<dbReference type="InterPro" id="IPR002220">
    <property type="entry name" value="DapA-like"/>
</dbReference>
<dbReference type="PANTHER" id="PTHR12128:SF21">
    <property type="entry name" value="N-ACETYLNEURAMINATE LYASE"/>
    <property type="match status" value="1"/>
</dbReference>
<keyword evidence="16" id="KW-1185">Reference proteome</keyword>
<dbReference type="OrthoDB" id="191315at2759"/>
<comment type="catalytic activity">
    <reaction evidence="10">
        <text>aceneuramate = aldehydo-N-acetyl-D-mannosamine + pyruvate</text>
        <dbReference type="Rhea" id="RHEA:23296"/>
        <dbReference type="ChEBI" id="CHEBI:15361"/>
        <dbReference type="ChEBI" id="CHEBI:17122"/>
        <dbReference type="ChEBI" id="CHEBI:173083"/>
        <dbReference type="EC" id="4.1.3.3"/>
    </reaction>
</comment>
<dbReference type="Proteomes" id="UP001152799">
    <property type="component" value="Chromosome 11"/>
</dbReference>
<sequence>MLVNFTFIGLMAPVFTIFNPDFTVNTDRIPQYANYLLESGINGILVAATTGEGTSLSVQERKNLTESWASAVKTTRQHLMVQVGGAPFPDVVDLARHADNLRVDSILTMPELYFKPKNPQELISYLKFVSAAAPNTPLFYYHNPGHTGVNIDMAEFLEQASNQIPNLKGIKYTSNDLAKGYAALRAAKGKFTVFIGGDYLLEPAFATGFTSATAASINVFPRYSVEMLAAIKQAKLDTALELQQNLTRILNIVTKYGSRVSGLKLAMNLFTPINVGLARPPLQNPNPSKIEEIKTLLEPFI</sequence>
<evidence type="ECO:0000256" key="7">
    <source>
        <dbReference type="ARBA" id="ARBA00023239"/>
    </source>
</evidence>
<dbReference type="AlphaFoldDB" id="A0A9P0DGW3"/>
<protein>
    <recommendedName>
        <fullName evidence="5">N-acetylneuraminate lyase</fullName>
        <ecNumber evidence="5">4.1.3.3</ecNumber>
    </recommendedName>
</protein>
<feature type="active site" description="Schiff-base intermediate with substrate" evidence="12">
    <location>
        <position position="171"/>
    </location>
</feature>
<comment type="pathway">
    <text evidence="2">Amino-sugar metabolism; N-acetylneuraminate degradation.</text>
</comment>
<evidence type="ECO:0000256" key="12">
    <source>
        <dbReference type="PIRSR" id="PIRSR001365-1"/>
    </source>
</evidence>
<dbReference type="EMBL" id="OU892287">
    <property type="protein sequence ID" value="CAH1123910.1"/>
    <property type="molecule type" value="Genomic_DNA"/>
</dbReference>
<dbReference type="PRINTS" id="PR00146">
    <property type="entry name" value="DHPICSNTHASE"/>
</dbReference>
<comment type="subcellular location">
    <subcellularLocation>
        <location evidence="1">Cytoplasm</location>
    </subcellularLocation>
</comment>
<keyword evidence="9" id="KW-0119">Carbohydrate metabolism</keyword>
<feature type="binding site" evidence="13">
    <location>
        <position position="50"/>
    </location>
    <ligand>
        <name>pyruvate</name>
        <dbReference type="ChEBI" id="CHEBI:15361"/>
    </ligand>
</feature>
<keyword evidence="8" id="KW-0704">Schiff base</keyword>
<feature type="chain" id="PRO_5040114245" description="N-acetylneuraminate lyase" evidence="14">
    <location>
        <begin position="17"/>
        <end position="301"/>
    </location>
</feature>
<evidence type="ECO:0000256" key="8">
    <source>
        <dbReference type="ARBA" id="ARBA00023270"/>
    </source>
</evidence>
<gene>
    <name evidence="15" type="ORF">CEUTPL_LOCUS2894</name>
</gene>
<evidence type="ECO:0000256" key="6">
    <source>
        <dbReference type="ARBA" id="ARBA00022490"/>
    </source>
</evidence>
<evidence type="ECO:0000256" key="13">
    <source>
        <dbReference type="PIRSR" id="PIRSR001365-2"/>
    </source>
</evidence>
<dbReference type="GO" id="GO:0005737">
    <property type="term" value="C:cytoplasm"/>
    <property type="evidence" value="ECO:0007669"/>
    <property type="project" value="UniProtKB-SubCell"/>
</dbReference>
<feature type="signal peptide" evidence="14">
    <location>
        <begin position="1"/>
        <end position="16"/>
    </location>
</feature>
<dbReference type="Gene3D" id="3.20.20.70">
    <property type="entry name" value="Aldolase class I"/>
    <property type="match status" value="1"/>
</dbReference>
<evidence type="ECO:0000256" key="14">
    <source>
        <dbReference type="SAM" id="SignalP"/>
    </source>
</evidence>
<dbReference type="SMART" id="SM01130">
    <property type="entry name" value="DHDPS"/>
    <property type="match status" value="1"/>
</dbReference>
<comment type="subunit">
    <text evidence="4">Homotetramer.</text>
</comment>
<accession>A0A9P0DGW3</accession>
<evidence type="ECO:0000313" key="16">
    <source>
        <dbReference type="Proteomes" id="UP001152799"/>
    </source>
</evidence>
<keyword evidence="14" id="KW-0732">Signal</keyword>
<evidence type="ECO:0000256" key="4">
    <source>
        <dbReference type="ARBA" id="ARBA00011881"/>
    </source>
</evidence>
<dbReference type="Pfam" id="PF00701">
    <property type="entry name" value="DHDPS"/>
    <property type="match status" value="1"/>
</dbReference>
<name>A0A9P0DGW3_9CUCU</name>
<evidence type="ECO:0000256" key="11">
    <source>
        <dbReference type="PIRNR" id="PIRNR001365"/>
    </source>
</evidence>
<dbReference type="SUPFAM" id="SSF51569">
    <property type="entry name" value="Aldolase"/>
    <property type="match status" value="1"/>
</dbReference>
<evidence type="ECO:0000313" key="15">
    <source>
        <dbReference type="EMBL" id="CAH1123910.1"/>
    </source>
</evidence>
<dbReference type="EC" id="4.1.3.3" evidence="5"/>